<dbReference type="AlphaFoldDB" id="A0A2H3KJ03"/>
<reference evidence="3 4" key="1">
    <citation type="submission" date="2016-05" db="EMBL/GenBank/DDBJ databases">
        <authorList>
            <person name="Lavstsen T."/>
            <person name="Jespersen J.S."/>
        </authorList>
    </citation>
    <scope>NUCLEOTIDE SEQUENCE [LARGE SCALE GENOMIC DNA]</scope>
    <source>
        <strain evidence="3 4">B7-9</strain>
    </source>
</reference>
<evidence type="ECO:0000256" key="2">
    <source>
        <dbReference type="SAM" id="Phobius"/>
    </source>
</evidence>
<keyword evidence="2" id="KW-0812">Transmembrane</keyword>
<feature type="transmembrane region" description="Helical" evidence="2">
    <location>
        <begin position="215"/>
        <end position="236"/>
    </location>
</feature>
<evidence type="ECO:0008006" key="5">
    <source>
        <dbReference type="Google" id="ProtNLM"/>
    </source>
</evidence>
<feature type="region of interest" description="Disordered" evidence="1">
    <location>
        <begin position="135"/>
        <end position="210"/>
    </location>
</feature>
<gene>
    <name evidence="3" type="ORF">A9Q02_17285</name>
</gene>
<organism evidence="3 4">
    <name type="scientific">Candidatus Chloroploca asiatica</name>
    <dbReference type="NCBI Taxonomy" id="1506545"/>
    <lineage>
        <taxon>Bacteria</taxon>
        <taxon>Bacillati</taxon>
        <taxon>Chloroflexota</taxon>
        <taxon>Chloroflexia</taxon>
        <taxon>Chloroflexales</taxon>
        <taxon>Chloroflexineae</taxon>
        <taxon>Oscillochloridaceae</taxon>
        <taxon>Candidatus Chloroploca</taxon>
    </lineage>
</organism>
<name>A0A2H3KJ03_9CHLR</name>
<keyword evidence="4" id="KW-1185">Reference proteome</keyword>
<dbReference type="InterPro" id="IPR051474">
    <property type="entry name" value="Anti-sigma-K/W_factor"/>
</dbReference>
<dbReference type="Proteomes" id="UP000220922">
    <property type="component" value="Unassembled WGS sequence"/>
</dbReference>
<accession>A0A2H3KJ03</accession>
<feature type="transmembrane region" description="Helical" evidence="2">
    <location>
        <begin position="87"/>
        <end position="108"/>
    </location>
</feature>
<dbReference type="GO" id="GO:0016989">
    <property type="term" value="F:sigma factor antagonist activity"/>
    <property type="evidence" value="ECO:0007669"/>
    <property type="project" value="TreeGrafter"/>
</dbReference>
<evidence type="ECO:0000256" key="1">
    <source>
        <dbReference type="SAM" id="MobiDB-lite"/>
    </source>
</evidence>
<protein>
    <recommendedName>
        <fullName evidence="5">Zinc-finger domain-containing protein</fullName>
    </recommendedName>
</protein>
<feature type="compositionally biased region" description="Low complexity" evidence="1">
    <location>
        <begin position="174"/>
        <end position="190"/>
    </location>
</feature>
<dbReference type="EMBL" id="LYXE01000121">
    <property type="protein sequence ID" value="PDV97868.1"/>
    <property type="molecule type" value="Genomic_DNA"/>
</dbReference>
<sequence>MTMNHVSRTHLSEHDELLLSAYLDQQLTVAERVNLERRLEREPPLKAELEALRATVASLRELETVVPPRSFTLDPATTVRPRFAWPLAWVMQFGSGLVGLLLVVFASVQLLGMGNQAMADTAMFEPMSALIEQEAQTSPEPGVGHAGGLESPEVASAPTEASVRAAATPEARVEPAAPMAPMMAAEPAPEVDSAPGDNAPVESPPLSPGSSPVRAQMLLGVGVLLMGGALAWYLVWRRRYG</sequence>
<keyword evidence="2" id="KW-1133">Transmembrane helix</keyword>
<dbReference type="PANTHER" id="PTHR37461">
    <property type="entry name" value="ANTI-SIGMA-K FACTOR RSKA"/>
    <property type="match status" value="1"/>
</dbReference>
<dbReference type="PANTHER" id="PTHR37461:SF1">
    <property type="entry name" value="ANTI-SIGMA-K FACTOR RSKA"/>
    <property type="match status" value="1"/>
</dbReference>
<evidence type="ECO:0000313" key="3">
    <source>
        <dbReference type="EMBL" id="PDV97868.1"/>
    </source>
</evidence>
<evidence type="ECO:0000313" key="4">
    <source>
        <dbReference type="Proteomes" id="UP000220922"/>
    </source>
</evidence>
<keyword evidence="2" id="KW-0472">Membrane</keyword>
<proteinExistence type="predicted"/>
<dbReference type="GO" id="GO:0006417">
    <property type="term" value="P:regulation of translation"/>
    <property type="evidence" value="ECO:0007669"/>
    <property type="project" value="TreeGrafter"/>
</dbReference>
<comment type="caution">
    <text evidence="3">The sequence shown here is derived from an EMBL/GenBank/DDBJ whole genome shotgun (WGS) entry which is preliminary data.</text>
</comment>